<feature type="signal peptide" evidence="1">
    <location>
        <begin position="1"/>
        <end position="29"/>
    </location>
</feature>
<evidence type="ECO:0000313" key="3">
    <source>
        <dbReference type="EMBL" id="SMC91516.1"/>
    </source>
</evidence>
<dbReference type="EMBL" id="FWXW01000017">
    <property type="protein sequence ID" value="SMC91516.1"/>
    <property type="molecule type" value="Genomic_DNA"/>
</dbReference>
<evidence type="ECO:0000259" key="2">
    <source>
        <dbReference type="Pfam" id="PF07833"/>
    </source>
</evidence>
<keyword evidence="1" id="KW-0732">Signal</keyword>
<dbReference type="SUPFAM" id="SSF55383">
    <property type="entry name" value="Copper amine oxidase, domain N"/>
    <property type="match status" value="1"/>
</dbReference>
<dbReference type="OrthoDB" id="9780101at2"/>
<proteinExistence type="predicted"/>
<dbReference type="Proteomes" id="UP000192790">
    <property type="component" value="Unassembled WGS sequence"/>
</dbReference>
<protein>
    <submittedName>
        <fullName evidence="3">Copper amine oxidase N-terminal domain-containing protein</fullName>
    </submittedName>
</protein>
<organism evidence="3 4">
    <name type="scientific">Papillibacter cinnamivorans DSM 12816</name>
    <dbReference type="NCBI Taxonomy" id="1122930"/>
    <lineage>
        <taxon>Bacteria</taxon>
        <taxon>Bacillati</taxon>
        <taxon>Bacillota</taxon>
        <taxon>Clostridia</taxon>
        <taxon>Eubacteriales</taxon>
        <taxon>Oscillospiraceae</taxon>
        <taxon>Papillibacter</taxon>
    </lineage>
</organism>
<dbReference type="AlphaFoldDB" id="A0A1W2D2W9"/>
<evidence type="ECO:0000256" key="1">
    <source>
        <dbReference type="SAM" id="SignalP"/>
    </source>
</evidence>
<gene>
    <name evidence="3" type="ORF">SAMN02745168_0320</name>
</gene>
<feature type="domain" description="Copper amine oxidase-like N-terminal" evidence="2">
    <location>
        <begin position="60"/>
        <end position="102"/>
    </location>
</feature>
<accession>A0A1W2D2W9</accession>
<dbReference type="Pfam" id="PF07833">
    <property type="entry name" value="Cu_amine_oxidN1"/>
    <property type="match status" value="1"/>
</dbReference>
<dbReference type="InterPro" id="IPR036582">
    <property type="entry name" value="Mao_N_sf"/>
</dbReference>
<name>A0A1W2D2W9_9FIRM</name>
<sequence length="203" mass="21773">MKTKVSMFLAGALIMALMVSLGGASSASAATKAILADYMGITVRVDGEVLNPTDVNGNPTEPFAVDGTTYLPARAIADACGYDVSWDQDTKTVDLTKKAEYTTCYGEFAVPALENILDGSEYVSEQIDTGSVTYIYPVSSLPEGSFIGDYVVLLGKYGFEYLDTTVEDGIEKVLYKNGFTGVIVSLYYDGGGDYYCVHVQTVK</sequence>
<dbReference type="InterPro" id="IPR012854">
    <property type="entry name" value="Cu_amine_oxidase-like_N"/>
</dbReference>
<feature type="chain" id="PRO_5012596777" evidence="1">
    <location>
        <begin position="30"/>
        <end position="203"/>
    </location>
</feature>
<keyword evidence="4" id="KW-1185">Reference proteome</keyword>
<reference evidence="3 4" key="1">
    <citation type="submission" date="2017-04" db="EMBL/GenBank/DDBJ databases">
        <authorList>
            <person name="Afonso C.L."/>
            <person name="Miller P.J."/>
            <person name="Scott M.A."/>
            <person name="Spackman E."/>
            <person name="Goraichik I."/>
            <person name="Dimitrov K.M."/>
            <person name="Suarez D.L."/>
            <person name="Swayne D.E."/>
        </authorList>
    </citation>
    <scope>NUCLEOTIDE SEQUENCE [LARGE SCALE GENOMIC DNA]</scope>
    <source>
        <strain evidence="3 4">DSM 12816</strain>
    </source>
</reference>
<dbReference type="STRING" id="1122930.SAMN02745168_0320"/>
<evidence type="ECO:0000313" key="4">
    <source>
        <dbReference type="Proteomes" id="UP000192790"/>
    </source>
</evidence>
<dbReference type="RefSeq" id="WP_084235721.1">
    <property type="nucleotide sequence ID" value="NZ_FWXW01000017.1"/>
</dbReference>